<dbReference type="EMBL" id="JADKRP010000006">
    <property type="protein sequence ID" value="MBF4632681.1"/>
    <property type="molecule type" value="Genomic_DNA"/>
</dbReference>
<reference evidence="1 2" key="1">
    <citation type="submission" date="2020-10" db="EMBL/GenBank/DDBJ databases">
        <title>Draft genome sequences of plant-associated actinobacteria.</title>
        <authorList>
            <person name="Tarlachkov S.V."/>
            <person name="Starodumova I.P."/>
            <person name="Dorofeeva L.V."/>
            <person name="Prisyazhnaya N.V."/>
            <person name="Roubtsova T.V."/>
            <person name="Chizhov V.N."/>
            <person name="Nadler S.A."/>
            <person name="Subbotin S.A."/>
            <person name="Evtushenko L.I."/>
        </authorList>
    </citation>
    <scope>NUCLEOTIDE SEQUENCE [LARGE SCALE GENOMIC DNA]</scope>
    <source>
        <strain evidence="1 2">VKM Ac-2886</strain>
    </source>
</reference>
<dbReference type="Gene3D" id="1.10.10.10">
    <property type="entry name" value="Winged helix-like DNA-binding domain superfamily/Winged helix DNA-binding domain"/>
    <property type="match status" value="1"/>
</dbReference>
<gene>
    <name evidence="1" type="ORF">ITJ42_15790</name>
</gene>
<dbReference type="RefSeq" id="WP_194676245.1">
    <property type="nucleotide sequence ID" value="NZ_JADKRP010000006.1"/>
</dbReference>
<keyword evidence="2" id="KW-1185">Reference proteome</keyword>
<dbReference type="InterPro" id="IPR036390">
    <property type="entry name" value="WH_DNA-bd_sf"/>
</dbReference>
<sequence length="80" mass="8736">MADRSCIELQLALNTVDGVEVMRALDCGPLSLGDMGARTGIDLFRLSGTIRTLTAFGILVRRQNGEYARTDLSRREAVAH</sequence>
<dbReference type="AlphaFoldDB" id="A0A8I0SDA5"/>
<name>A0A8I0SDA5_9MICO</name>
<dbReference type="SUPFAM" id="SSF46785">
    <property type="entry name" value="Winged helix' DNA-binding domain"/>
    <property type="match status" value="1"/>
</dbReference>
<protein>
    <submittedName>
        <fullName evidence="1">Uncharacterized protein</fullName>
    </submittedName>
</protein>
<proteinExistence type="predicted"/>
<accession>A0A8I0SDA5</accession>
<evidence type="ECO:0000313" key="2">
    <source>
        <dbReference type="Proteomes" id="UP000634579"/>
    </source>
</evidence>
<organism evidence="1 2">
    <name type="scientific">Clavibacter phaseoli</name>
    <dbReference type="NCBI Taxonomy" id="1734031"/>
    <lineage>
        <taxon>Bacteria</taxon>
        <taxon>Bacillati</taxon>
        <taxon>Actinomycetota</taxon>
        <taxon>Actinomycetes</taxon>
        <taxon>Micrococcales</taxon>
        <taxon>Microbacteriaceae</taxon>
        <taxon>Clavibacter</taxon>
    </lineage>
</organism>
<comment type="caution">
    <text evidence="1">The sequence shown here is derived from an EMBL/GenBank/DDBJ whole genome shotgun (WGS) entry which is preliminary data.</text>
</comment>
<dbReference type="Proteomes" id="UP000634579">
    <property type="component" value="Unassembled WGS sequence"/>
</dbReference>
<evidence type="ECO:0000313" key="1">
    <source>
        <dbReference type="EMBL" id="MBF4632681.1"/>
    </source>
</evidence>
<dbReference type="InterPro" id="IPR036388">
    <property type="entry name" value="WH-like_DNA-bd_sf"/>
</dbReference>